<dbReference type="FunFam" id="3.40.50.720:FF:000022">
    <property type="entry name" value="Cinnamyl alcohol dehydrogenase"/>
    <property type="match status" value="1"/>
</dbReference>
<dbReference type="InterPro" id="IPR047109">
    <property type="entry name" value="CAD-like"/>
</dbReference>
<dbReference type="Pfam" id="PF00107">
    <property type="entry name" value="ADH_zinc_N"/>
    <property type="match status" value="1"/>
</dbReference>
<evidence type="ECO:0000256" key="5">
    <source>
        <dbReference type="RuleBase" id="RU361277"/>
    </source>
</evidence>
<evidence type="ECO:0000313" key="8">
    <source>
        <dbReference type="Proteomes" id="UP000730481"/>
    </source>
</evidence>
<dbReference type="EMBL" id="PVQB02000840">
    <property type="protein sequence ID" value="KAF4333430.1"/>
    <property type="molecule type" value="Genomic_DNA"/>
</dbReference>
<dbReference type="AlphaFoldDB" id="A0A9P5DS71"/>
<dbReference type="SUPFAM" id="SSF51735">
    <property type="entry name" value="NAD(P)-binding Rossmann-fold domains"/>
    <property type="match status" value="1"/>
</dbReference>
<dbReference type="InterPro" id="IPR013154">
    <property type="entry name" value="ADH-like_N"/>
</dbReference>
<dbReference type="GO" id="GO:0016616">
    <property type="term" value="F:oxidoreductase activity, acting on the CH-OH group of donors, NAD or NADP as acceptor"/>
    <property type="evidence" value="ECO:0007669"/>
    <property type="project" value="InterPro"/>
</dbReference>
<dbReference type="InterPro" id="IPR020843">
    <property type="entry name" value="ER"/>
</dbReference>
<dbReference type="SMART" id="SM00829">
    <property type="entry name" value="PKS_ER"/>
    <property type="match status" value="1"/>
</dbReference>
<dbReference type="GO" id="GO:0008270">
    <property type="term" value="F:zinc ion binding"/>
    <property type="evidence" value="ECO:0007669"/>
    <property type="project" value="InterPro"/>
</dbReference>
<sequence>MPEQRFEGWVAERSTKEQDLEWKTYDIKPFEETDIEIRITHCGVCGTDNHTAHDGWGNTRFPIVVGHEIVGVAIRVGSKATGDIKVGDIVGVGAQSDACFEREGPCEQCANGLENYCHNVVNTYGGRHRCGAPSTGGYALYHRCPSRFVIKIPQGLDPENAAPMLCAGATVYAPLKHFGAKGRRVAVIGIGGLGHFAIMFARALDALEVVAISRTANKKDDAISMGAGEHIATSEKGWAERNKRRFDLIISTADGPNMQWKEYFSLLRMDGTMVQVGAPEKPIPVDIFSLLPIRGKLTSTQTASPKEMREMLDLAVEKELKPWVETRPMSEANEVLKDLQAGKPRFRYVLVNV</sequence>
<dbReference type="Pfam" id="PF08240">
    <property type="entry name" value="ADH_N"/>
    <property type="match status" value="1"/>
</dbReference>
<dbReference type="PANTHER" id="PTHR42683">
    <property type="entry name" value="ALDEHYDE REDUCTASE"/>
    <property type="match status" value="1"/>
</dbReference>
<reference evidence="7" key="1">
    <citation type="journal article" date="2017" name="Mycologia">
        <title>Fusarium algeriense, sp. nov., a novel toxigenic crown rot pathogen of durum wheat from Algeria is nested in the Fusarium burgessii species complex.</title>
        <authorList>
            <person name="Laraba I."/>
            <person name="Keddad A."/>
            <person name="Boureghda H."/>
            <person name="Abdallah N."/>
            <person name="Vaughan M.M."/>
            <person name="Proctor R.H."/>
            <person name="Busman M."/>
            <person name="O'Donnell K."/>
        </authorList>
    </citation>
    <scope>NUCLEOTIDE SEQUENCE</scope>
    <source>
        <strain evidence="7">NRRL 25174</strain>
    </source>
</reference>
<reference evidence="7" key="2">
    <citation type="submission" date="2020-02" db="EMBL/GenBank/DDBJ databases">
        <title>Identification and distribution of gene clusters putatively required for synthesis of sphingolipid metabolism inhibitors in phylogenetically diverse species of the filamentous fungus Fusarium.</title>
        <authorList>
            <person name="Kim H.-S."/>
            <person name="Busman M."/>
            <person name="Brown D.W."/>
            <person name="Divon H."/>
            <person name="Uhlig S."/>
            <person name="Proctor R.H."/>
        </authorList>
    </citation>
    <scope>NUCLEOTIDE SEQUENCE</scope>
    <source>
        <strain evidence="7">NRRL 25174</strain>
    </source>
</reference>
<keyword evidence="2 5" id="KW-0479">Metal-binding</keyword>
<evidence type="ECO:0000259" key="6">
    <source>
        <dbReference type="SMART" id="SM00829"/>
    </source>
</evidence>
<dbReference type="Gene3D" id="3.90.180.10">
    <property type="entry name" value="Medium-chain alcohol dehydrogenases, catalytic domain"/>
    <property type="match status" value="1"/>
</dbReference>
<dbReference type="CDD" id="cd05283">
    <property type="entry name" value="CAD1"/>
    <property type="match status" value="1"/>
</dbReference>
<keyword evidence="4" id="KW-0560">Oxidoreductase</keyword>
<dbReference type="Gene3D" id="3.40.50.720">
    <property type="entry name" value="NAD(P)-binding Rossmann-like Domain"/>
    <property type="match status" value="1"/>
</dbReference>
<evidence type="ECO:0000256" key="1">
    <source>
        <dbReference type="ARBA" id="ARBA00001947"/>
    </source>
</evidence>
<dbReference type="InterPro" id="IPR002328">
    <property type="entry name" value="ADH_Zn_CS"/>
</dbReference>
<protein>
    <submittedName>
        <fullName evidence="7">Alcohol dehydrogenase superfamily zinc-type</fullName>
    </submittedName>
</protein>
<comment type="caution">
    <text evidence="7">The sequence shown here is derived from an EMBL/GenBank/DDBJ whole genome shotgun (WGS) entry which is preliminary data.</text>
</comment>
<comment type="similarity">
    <text evidence="5">Belongs to the zinc-containing alcohol dehydrogenase family.</text>
</comment>
<evidence type="ECO:0000256" key="3">
    <source>
        <dbReference type="ARBA" id="ARBA00022833"/>
    </source>
</evidence>
<accession>A0A9P5DS71</accession>
<gene>
    <name evidence="7" type="ORF">FBEOM_12745</name>
</gene>
<feature type="domain" description="Enoyl reductase (ER)" evidence="6">
    <location>
        <begin position="16"/>
        <end position="350"/>
    </location>
</feature>
<keyword evidence="8" id="KW-1185">Reference proteome</keyword>
<dbReference type="InterPro" id="IPR011032">
    <property type="entry name" value="GroES-like_sf"/>
</dbReference>
<dbReference type="Proteomes" id="UP000730481">
    <property type="component" value="Unassembled WGS sequence"/>
</dbReference>
<comment type="cofactor">
    <cofactor evidence="1 5">
        <name>Zn(2+)</name>
        <dbReference type="ChEBI" id="CHEBI:29105"/>
    </cofactor>
</comment>
<organism evidence="7 8">
    <name type="scientific">Fusarium beomiforme</name>
    <dbReference type="NCBI Taxonomy" id="44412"/>
    <lineage>
        <taxon>Eukaryota</taxon>
        <taxon>Fungi</taxon>
        <taxon>Dikarya</taxon>
        <taxon>Ascomycota</taxon>
        <taxon>Pezizomycotina</taxon>
        <taxon>Sordariomycetes</taxon>
        <taxon>Hypocreomycetidae</taxon>
        <taxon>Hypocreales</taxon>
        <taxon>Nectriaceae</taxon>
        <taxon>Fusarium</taxon>
        <taxon>Fusarium burgessii species complex</taxon>
    </lineage>
</organism>
<keyword evidence="3 5" id="KW-0862">Zinc</keyword>
<proteinExistence type="inferred from homology"/>
<dbReference type="PROSITE" id="PS00059">
    <property type="entry name" value="ADH_ZINC"/>
    <property type="match status" value="1"/>
</dbReference>
<dbReference type="InterPro" id="IPR013149">
    <property type="entry name" value="ADH-like_C"/>
</dbReference>
<evidence type="ECO:0000313" key="7">
    <source>
        <dbReference type="EMBL" id="KAF4333430.1"/>
    </source>
</evidence>
<evidence type="ECO:0000256" key="2">
    <source>
        <dbReference type="ARBA" id="ARBA00022723"/>
    </source>
</evidence>
<dbReference type="OrthoDB" id="1879366at2759"/>
<dbReference type="InterPro" id="IPR036291">
    <property type="entry name" value="NAD(P)-bd_dom_sf"/>
</dbReference>
<name>A0A9P5DS71_9HYPO</name>
<dbReference type="SUPFAM" id="SSF50129">
    <property type="entry name" value="GroES-like"/>
    <property type="match status" value="1"/>
</dbReference>
<evidence type="ECO:0000256" key="4">
    <source>
        <dbReference type="ARBA" id="ARBA00023002"/>
    </source>
</evidence>